<protein>
    <submittedName>
        <fullName evidence="2">Uncharacterized protein</fullName>
    </submittedName>
</protein>
<accession>A0A915HVX9</accession>
<reference evidence="2" key="1">
    <citation type="submission" date="2022-11" db="UniProtKB">
        <authorList>
            <consortium name="WormBaseParasite"/>
        </authorList>
    </citation>
    <scope>IDENTIFICATION</scope>
</reference>
<evidence type="ECO:0000313" key="2">
    <source>
        <dbReference type="WBParaSite" id="nRc.2.0.1.t05707-RA"/>
    </source>
</evidence>
<proteinExistence type="predicted"/>
<dbReference type="WBParaSite" id="nRc.2.0.1.t05707-RA">
    <property type="protein sequence ID" value="nRc.2.0.1.t05707-RA"/>
    <property type="gene ID" value="nRc.2.0.1.g05707"/>
</dbReference>
<organism evidence="1 2">
    <name type="scientific">Romanomermis culicivorax</name>
    <name type="common">Nematode worm</name>
    <dbReference type="NCBI Taxonomy" id="13658"/>
    <lineage>
        <taxon>Eukaryota</taxon>
        <taxon>Metazoa</taxon>
        <taxon>Ecdysozoa</taxon>
        <taxon>Nematoda</taxon>
        <taxon>Enoplea</taxon>
        <taxon>Dorylaimia</taxon>
        <taxon>Mermithida</taxon>
        <taxon>Mermithoidea</taxon>
        <taxon>Mermithidae</taxon>
        <taxon>Romanomermis</taxon>
    </lineage>
</organism>
<name>A0A915HVX9_ROMCU</name>
<sequence>MAFKVAEANRPPRRPKCSARAVIASTGVQNDGMVETCVLVVIKTENKLSWDVIFTFIHTYSSCKSNMPSLGTVLAAVDICIHCAVIQMRF</sequence>
<dbReference type="AlphaFoldDB" id="A0A915HVX9"/>
<dbReference type="Proteomes" id="UP000887565">
    <property type="component" value="Unplaced"/>
</dbReference>
<evidence type="ECO:0000313" key="1">
    <source>
        <dbReference type="Proteomes" id="UP000887565"/>
    </source>
</evidence>
<keyword evidence="1" id="KW-1185">Reference proteome</keyword>